<gene>
    <name evidence="9" type="ORF">FF041_29645</name>
</gene>
<evidence type="ECO:0000256" key="2">
    <source>
        <dbReference type="ARBA" id="ARBA00009142"/>
    </source>
</evidence>
<protein>
    <recommendedName>
        <fullName evidence="8">Probable membrane transporter protein</fullName>
    </recommendedName>
</protein>
<accession>A0A646KPD5</accession>
<sequence>MDWQTVLALLAVAAMAGWIDAVVGGGGLLQLPALLIAGGSLPVASVLGTNKLAATLGTLAAALTYRRKYPISRKVVAVGGGTAVVGSAGGAVVATAISSDFLRPLILLLLVAVAVFVLLRPRFGADGPESEGPDVQRQTPERHRVAWLVLLAGGGIGFYDGLVGPGTGTFLIIAFTSVLGLEFIRALSTVKMINVGTNLGALLVFAVQGQVLWVLGLGMSLFNVAGALVGARMTMARGSGFVRSVLLIVVVVMVMRLGYAEFA</sequence>
<keyword evidence="10" id="KW-1185">Reference proteome</keyword>
<name>A0A646KPD5_STRJU</name>
<feature type="transmembrane region" description="Helical" evidence="8">
    <location>
        <begin position="241"/>
        <end position="259"/>
    </location>
</feature>
<feature type="transmembrane region" description="Helical" evidence="8">
    <location>
        <begin position="199"/>
        <end position="221"/>
    </location>
</feature>
<dbReference type="PANTHER" id="PTHR30269:SF0">
    <property type="entry name" value="MEMBRANE TRANSPORTER PROTEIN YFCA-RELATED"/>
    <property type="match status" value="1"/>
</dbReference>
<dbReference type="Proteomes" id="UP000419138">
    <property type="component" value="Unassembled WGS sequence"/>
</dbReference>
<proteinExistence type="inferred from homology"/>
<evidence type="ECO:0000313" key="9">
    <source>
        <dbReference type="EMBL" id="MQT04179.1"/>
    </source>
</evidence>
<evidence type="ECO:0000313" key="10">
    <source>
        <dbReference type="Proteomes" id="UP000419138"/>
    </source>
</evidence>
<comment type="subcellular location">
    <subcellularLocation>
        <location evidence="1 8">Cell membrane</location>
        <topology evidence="1 8">Multi-pass membrane protein</topology>
    </subcellularLocation>
</comment>
<evidence type="ECO:0000256" key="5">
    <source>
        <dbReference type="ARBA" id="ARBA00022692"/>
    </source>
</evidence>
<evidence type="ECO:0000256" key="8">
    <source>
        <dbReference type="RuleBase" id="RU363041"/>
    </source>
</evidence>
<feature type="transmembrane region" description="Helical" evidence="8">
    <location>
        <begin position="145"/>
        <end position="162"/>
    </location>
</feature>
<comment type="similarity">
    <text evidence="2 8">Belongs to the 4-toluene sulfonate uptake permease (TSUP) (TC 2.A.102) family.</text>
</comment>
<keyword evidence="3" id="KW-0813">Transport</keyword>
<evidence type="ECO:0000256" key="6">
    <source>
        <dbReference type="ARBA" id="ARBA00022989"/>
    </source>
</evidence>
<reference evidence="9 10" key="1">
    <citation type="submission" date="2019-05" db="EMBL/GenBank/DDBJ databases">
        <title>Comparative genomics and metabolomics analyses of clavulanic acid producing Streptomyces species provides insight into specialized metabolism and evolution of beta-lactam biosynthetic gene clusters.</title>
        <authorList>
            <person name="Moore M.A."/>
            <person name="Cruz-Morales P."/>
            <person name="Barona Gomez F."/>
            <person name="Kapil T."/>
        </authorList>
    </citation>
    <scope>NUCLEOTIDE SEQUENCE [LARGE SCALE GENOMIC DNA]</scope>
    <source>
        <strain evidence="9 10">NRRL 5741</strain>
    </source>
</reference>
<feature type="transmembrane region" description="Helical" evidence="8">
    <location>
        <begin position="75"/>
        <end position="95"/>
    </location>
</feature>
<organism evidence="9 10">
    <name type="scientific">Streptomyces jumonjinensis</name>
    <dbReference type="NCBI Taxonomy" id="1945"/>
    <lineage>
        <taxon>Bacteria</taxon>
        <taxon>Bacillati</taxon>
        <taxon>Actinomycetota</taxon>
        <taxon>Actinomycetes</taxon>
        <taxon>Kitasatosporales</taxon>
        <taxon>Streptomycetaceae</taxon>
        <taxon>Streptomyces</taxon>
    </lineage>
</organism>
<dbReference type="InterPro" id="IPR052017">
    <property type="entry name" value="TSUP"/>
</dbReference>
<dbReference type="EMBL" id="VCLA01000187">
    <property type="protein sequence ID" value="MQT04179.1"/>
    <property type="molecule type" value="Genomic_DNA"/>
</dbReference>
<evidence type="ECO:0000256" key="7">
    <source>
        <dbReference type="ARBA" id="ARBA00023136"/>
    </source>
</evidence>
<dbReference type="AlphaFoldDB" id="A0A646KPD5"/>
<feature type="transmembrane region" description="Helical" evidence="8">
    <location>
        <begin position="168"/>
        <end position="187"/>
    </location>
</feature>
<dbReference type="Pfam" id="PF01925">
    <property type="entry name" value="TauE"/>
    <property type="match status" value="1"/>
</dbReference>
<evidence type="ECO:0000256" key="4">
    <source>
        <dbReference type="ARBA" id="ARBA00022475"/>
    </source>
</evidence>
<evidence type="ECO:0000256" key="1">
    <source>
        <dbReference type="ARBA" id="ARBA00004651"/>
    </source>
</evidence>
<feature type="transmembrane region" description="Helical" evidence="8">
    <location>
        <begin position="101"/>
        <end position="119"/>
    </location>
</feature>
<evidence type="ECO:0000256" key="3">
    <source>
        <dbReference type="ARBA" id="ARBA00022448"/>
    </source>
</evidence>
<feature type="transmembrane region" description="Helical" evidence="8">
    <location>
        <begin position="31"/>
        <end position="63"/>
    </location>
</feature>
<dbReference type="GO" id="GO:0005886">
    <property type="term" value="C:plasma membrane"/>
    <property type="evidence" value="ECO:0007669"/>
    <property type="project" value="UniProtKB-SubCell"/>
</dbReference>
<dbReference type="PANTHER" id="PTHR30269">
    <property type="entry name" value="TRANSMEMBRANE PROTEIN YFCA"/>
    <property type="match status" value="1"/>
</dbReference>
<keyword evidence="6 8" id="KW-1133">Transmembrane helix</keyword>
<dbReference type="OrthoDB" id="554695at2"/>
<dbReference type="InterPro" id="IPR002781">
    <property type="entry name" value="TM_pro_TauE-like"/>
</dbReference>
<keyword evidence="7 8" id="KW-0472">Membrane</keyword>
<dbReference type="RefSeq" id="WP_153525602.1">
    <property type="nucleotide sequence ID" value="NZ_JBEPDZ010000015.1"/>
</dbReference>
<comment type="caution">
    <text evidence="9">The sequence shown here is derived from an EMBL/GenBank/DDBJ whole genome shotgun (WGS) entry which is preliminary data.</text>
</comment>
<keyword evidence="5 8" id="KW-0812">Transmembrane</keyword>
<keyword evidence="4 8" id="KW-1003">Cell membrane</keyword>